<dbReference type="EMBL" id="NCKU01002646">
    <property type="protein sequence ID" value="RWS09107.1"/>
    <property type="molecule type" value="Genomic_DNA"/>
</dbReference>
<sequence>MPLECPFNPKRDYFWWPESGESDANDFYDGLGKTWFCPFCGKSFLCAERLTIHWDEEHRPNYNNAEDTVCLSDYCDIMRCDVLISGQRKRKSQSDIRYTLGNDEQIDHKNCNVSKMAKMESQCRTIVRQCIVGLLATTLSVKDFEDIEDDLLKAICSYLHCDKFWDDSMKELLANNEAHLY</sequence>
<keyword evidence="4" id="KW-1185">Reference proteome</keyword>
<dbReference type="OrthoDB" id="4507at2759"/>
<reference evidence="3 4" key="1">
    <citation type="journal article" date="2018" name="Gigascience">
        <title>Genomes of trombidid mites reveal novel predicted allergens and laterally-transferred genes associated with secondary metabolism.</title>
        <authorList>
            <person name="Dong X."/>
            <person name="Chaisiri K."/>
            <person name="Xia D."/>
            <person name="Armstrong S.D."/>
            <person name="Fang Y."/>
            <person name="Donnelly M.J."/>
            <person name="Kadowaki T."/>
            <person name="McGarry J.W."/>
            <person name="Darby A.C."/>
            <person name="Makepeace B.L."/>
        </authorList>
    </citation>
    <scope>NUCLEOTIDE SEQUENCE [LARGE SCALE GENOMIC DNA]</scope>
    <source>
        <strain evidence="3">UoL-WK</strain>
    </source>
</reference>
<dbReference type="PROSITE" id="PS00028">
    <property type="entry name" value="ZINC_FINGER_C2H2_1"/>
    <property type="match status" value="1"/>
</dbReference>
<dbReference type="InterPro" id="IPR018527">
    <property type="entry name" value="Rubredoxin_Fe_BS"/>
</dbReference>
<feature type="domain" description="C2H2-type" evidence="2">
    <location>
        <begin position="37"/>
        <end position="58"/>
    </location>
</feature>
<dbReference type="PANTHER" id="PTHR21385">
    <property type="entry name" value="ZINC FINGER PROTEIN-RELATED"/>
    <property type="match status" value="1"/>
</dbReference>
<dbReference type="GO" id="GO:0046872">
    <property type="term" value="F:metal ion binding"/>
    <property type="evidence" value="ECO:0007669"/>
    <property type="project" value="UniProtKB-KW"/>
</dbReference>
<dbReference type="PROSITE" id="PS00202">
    <property type="entry name" value="RUBREDOXIN"/>
    <property type="match status" value="1"/>
</dbReference>
<evidence type="ECO:0000259" key="2">
    <source>
        <dbReference type="PROSITE" id="PS00028"/>
    </source>
</evidence>
<name>A0A443R1I9_9ACAR</name>
<protein>
    <recommendedName>
        <fullName evidence="2">C2H2-type domain-containing protein</fullName>
    </recommendedName>
</protein>
<dbReference type="PANTHER" id="PTHR21385:SF0">
    <property type="entry name" value="RE51073P"/>
    <property type="match status" value="1"/>
</dbReference>
<keyword evidence="1" id="KW-0479">Metal-binding</keyword>
<evidence type="ECO:0000256" key="1">
    <source>
        <dbReference type="ARBA" id="ARBA00022723"/>
    </source>
</evidence>
<gene>
    <name evidence="3" type="ORF">B4U79_02230</name>
</gene>
<dbReference type="Proteomes" id="UP000285301">
    <property type="component" value="Unassembled WGS sequence"/>
</dbReference>
<organism evidence="3 4">
    <name type="scientific">Dinothrombium tinctorium</name>
    <dbReference type="NCBI Taxonomy" id="1965070"/>
    <lineage>
        <taxon>Eukaryota</taxon>
        <taxon>Metazoa</taxon>
        <taxon>Ecdysozoa</taxon>
        <taxon>Arthropoda</taxon>
        <taxon>Chelicerata</taxon>
        <taxon>Arachnida</taxon>
        <taxon>Acari</taxon>
        <taxon>Acariformes</taxon>
        <taxon>Trombidiformes</taxon>
        <taxon>Prostigmata</taxon>
        <taxon>Anystina</taxon>
        <taxon>Parasitengona</taxon>
        <taxon>Trombidioidea</taxon>
        <taxon>Trombidiidae</taxon>
        <taxon>Dinothrombium</taxon>
    </lineage>
</organism>
<proteinExistence type="predicted"/>
<dbReference type="AlphaFoldDB" id="A0A443R1I9"/>
<comment type="caution">
    <text evidence="3">The sequence shown here is derived from an EMBL/GenBank/DDBJ whole genome shotgun (WGS) entry which is preliminary data.</text>
</comment>
<evidence type="ECO:0000313" key="4">
    <source>
        <dbReference type="Proteomes" id="UP000285301"/>
    </source>
</evidence>
<accession>A0A443R1I9</accession>
<dbReference type="InterPro" id="IPR013087">
    <property type="entry name" value="Znf_C2H2_type"/>
</dbReference>
<evidence type="ECO:0000313" key="3">
    <source>
        <dbReference type="EMBL" id="RWS09107.1"/>
    </source>
</evidence>